<evidence type="ECO:0000256" key="1">
    <source>
        <dbReference type="SAM" id="MobiDB-lite"/>
    </source>
</evidence>
<reference evidence="2 3" key="1">
    <citation type="submission" date="2016-03" db="EMBL/GenBank/DDBJ databases">
        <title>Whole genome sequencing of Grifola frondosa 9006-11.</title>
        <authorList>
            <person name="Min B."/>
            <person name="Park H."/>
            <person name="Kim J.-G."/>
            <person name="Cho H."/>
            <person name="Oh Y.-L."/>
            <person name="Kong W.-S."/>
            <person name="Choi I.-G."/>
        </authorList>
    </citation>
    <scope>NUCLEOTIDE SEQUENCE [LARGE SCALE GENOMIC DNA]</scope>
    <source>
        <strain evidence="2 3">9006-11</strain>
    </source>
</reference>
<dbReference type="Proteomes" id="UP000092993">
    <property type="component" value="Unassembled WGS sequence"/>
</dbReference>
<comment type="caution">
    <text evidence="2">The sequence shown here is derived from an EMBL/GenBank/DDBJ whole genome shotgun (WGS) entry which is preliminary data.</text>
</comment>
<evidence type="ECO:0000313" key="2">
    <source>
        <dbReference type="EMBL" id="OBZ72193.1"/>
    </source>
</evidence>
<accession>A0A1C7M5F0</accession>
<feature type="region of interest" description="Disordered" evidence="1">
    <location>
        <begin position="269"/>
        <end position="347"/>
    </location>
</feature>
<dbReference type="OrthoDB" id="3223825at2759"/>
<organism evidence="2 3">
    <name type="scientific">Grifola frondosa</name>
    <name type="common">Maitake</name>
    <name type="synonym">Polyporus frondosus</name>
    <dbReference type="NCBI Taxonomy" id="5627"/>
    <lineage>
        <taxon>Eukaryota</taxon>
        <taxon>Fungi</taxon>
        <taxon>Dikarya</taxon>
        <taxon>Basidiomycota</taxon>
        <taxon>Agaricomycotina</taxon>
        <taxon>Agaricomycetes</taxon>
        <taxon>Polyporales</taxon>
        <taxon>Grifolaceae</taxon>
        <taxon>Grifola</taxon>
    </lineage>
</organism>
<gene>
    <name evidence="2" type="ORF">A0H81_07963</name>
</gene>
<feature type="compositionally biased region" description="Basic residues" evidence="1">
    <location>
        <begin position="338"/>
        <end position="347"/>
    </location>
</feature>
<name>A0A1C7M5F0_GRIFR</name>
<feature type="compositionally biased region" description="Polar residues" evidence="1">
    <location>
        <begin position="278"/>
        <end position="294"/>
    </location>
</feature>
<dbReference type="AlphaFoldDB" id="A0A1C7M5F0"/>
<proteinExistence type="predicted"/>
<dbReference type="EMBL" id="LUGG01000009">
    <property type="protein sequence ID" value="OBZ72193.1"/>
    <property type="molecule type" value="Genomic_DNA"/>
</dbReference>
<keyword evidence="3" id="KW-1185">Reference proteome</keyword>
<sequence length="347" mass="38894">MSFIEKGKERAMDYDLFLERLEMLYDQSLTEIRAFAEREARPFEEVRKRVAELHCKYLFDQDFEQPSGSEPQQQIREILRYTSERLESLETIAGLQSFFLVVNPRNSADEGFLGGTLLGREFWRGRRGCGVPGAEAFKAQCAKASGFYAGHGSSMDVALDSDRQPAQVPRKGARSLKADLYAGVRNAIRAASGLRNAEMRWKDHSKLDAYGIRLVGWPENVPLQNPSTMSVAQNKLTDPSPRPMGQHLAILLCLTTMTYSKTPLTFRAYDGDPDDVPQSLSSAPDFTVQPQQPYSDPDGARSQSLTPDILEKNADVDPPLMEGMSISEPNEQIPAPTSRKRRREESL</sequence>
<protein>
    <submittedName>
        <fullName evidence="2">Uncharacterized protein</fullName>
    </submittedName>
</protein>
<evidence type="ECO:0000313" key="3">
    <source>
        <dbReference type="Proteomes" id="UP000092993"/>
    </source>
</evidence>